<dbReference type="KEGG" id="acab:QRX50_32565"/>
<accession>A0A9Y2IQH5</accession>
<protein>
    <submittedName>
        <fullName evidence="3">Methyltransferase domain-containing protein</fullName>
    </submittedName>
</protein>
<feature type="domain" description="Methyltransferase type 11" evidence="2">
    <location>
        <begin position="15"/>
        <end position="72"/>
    </location>
</feature>
<dbReference type="Gene3D" id="3.40.50.150">
    <property type="entry name" value="Vaccinia Virus protein VP39"/>
    <property type="match status" value="1"/>
</dbReference>
<dbReference type="GO" id="GO:0032259">
    <property type="term" value="P:methylation"/>
    <property type="evidence" value="ECO:0007669"/>
    <property type="project" value="UniProtKB-KW"/>
</dbReference>
<evidence type="ECO:0000313" key="3">
    <source>
        <dbReference type="EMBL" id="WIX84092.1"/>
    </source>
</evidence>
<evidence type="ECO:0000256" key="1">
    <source>
        <dbReference type="SAM" id="MobiDB-lite"/>
    </source>
</evidence>
<dbReference type="RefSeq" id="WP_285974626.1">
    <property type="nucleotide sequence ID" value="NZ_CP127294.1"/>
</dbReference>
<dbReference type="CDD" id="cd02440">
    <property type="entry name" value="AdoMet_MTases"/>
    <property type="match status" value="1"/>
</dbReference>
<keyword evidence="4" id="KW-1185">Reference proteome</keyword>
<dbReference type="InterPro" id="IPR029063">
    <property type="entry name" value="SAM-dependent_MTases_sf"/>
</dbReference>
<evidence type="ECO:0000259" key="2">
    <source>
        <dbReference type="Pfam" id="PF08241"/>
    </source>
</evidence>
<dbReference type="Proteomes" id="UP001236014">
    <property type="component" value="Chromosome"/>
</dbReference>
<gene>
    <name evidence="3" type="ORF">QRX50_32565</name>
</gene>
<name>A0A9Y2IQH5_9PSEU</name>
<dbReference type="GO" id="GO:0008757">
    <property type="term" value="F:S-adenosylmethionine-dependent methyltransferase activity"/>
    <property type="evidence" value="ECO:0007669"/>
    <property type="project" value="InterPro"/>
</dbReference>
<dbReference type="AlphaFoldDB" id="A0A9Y2IQH5"/>
<dbReference type="SUPFAM" id="SSF53335">
    <property type="entry name" value="S-adenosyl-L-methionine-dependent methyltransferases"/>
    <property type="match status" value="1"/>
</dbReference>
<feature type="compositionally biased region" description="Basic and acidic residues" evidence="1">
    <location>
        <begin position="170"/>
        <end position="181"/>
    </location>
</feature>
<dbReference type="EMBL" id="CP127294">
    <property type="protein sequence ID" value="WIX84092.1"/>
    <property type="molecule type" value="Genomic_DNA"/>
</dbReference>
<proteinExistence type="predicted"/>
<evidence type="ECO:0000313" key="4">
    <source>
        <dbReference type="Proteomes" id="UP001236014"/>
    </source>
</evidence>
<dbReference type="InterPro" id="IPR013216">
    <property type="entry name" value="Methyltransf_11"/>
</dbReference>
<sequence length="181" mass="19817">MTEEYCRTAQWLNGLVGLTGIDVHHGDVTRLPFPDAAFTAVFSQHVQMNVADKPALYHEAHRVLAPGGRLAIWDITAGTPGPLDHPLPWADRPAHSHLISADDLRATVESAGFTVRRWTDHTDTAATVMQAFLAQPPNPLGLHTFVPAFTDEGGQPRPRPRRWAPAGHPGGRDRLITHRGT</sequence>
<reference evidence="3 4" key="1">
    <citation type="submission" date="2023-06" db="EMBL/GenBank/DDBJ databases">
        <authorList>
            <person name="Oyuntsetseg B."/>
            <person name="Kim S.B."/>
        </authorList>
    </citation>
    <scope>NUCLEOTIDE SEQUENCE [LARGE SCALE GENOMIC DNA]</scope>
    <source>
        <strain evidence="3 4">2-15</strain>
    </source>
</reference>
<organism evidence="3 4">
    <name type="scientific">Amycolatopsis carbonis</name>
    <dbReference type="NCBI Taxonomy" id="715471"/>
    <lineage>
        <taxon>Bacteria</taxon>
        <taxon>Bacillati</taxon>
        <taxon>Actinomycetota</taxon>
        <taxon>Actinomycetes</taxon>
        <taxon>Pseudonocardiales</taxon>
        <taxon>Pseudonocardiaceae</taxon>
        <taxon>Amycolatopsis</taxon>
    </lineage>
</organism>
<keyword evidence="3" id="KW-0808">Transferase</keyword>
<dbReference type="Pfam" id="PF08241">
    <property type="entry name" value="Methyltransf_11"/>
    <property type="match status" value="1"/>
</dbReference>
<feature type="region of interest" description="Disordered" evidence="1">
    <location>
        <begin position="150"/>
        <end position="181"/>
    </location>
</feature>
<keyword evidence="3" id="KW-0489">Methyltransferase</keyword>